<dbReference type="GO" id="GO:0006313">
    <property type="term" value="P:DNA transposition"/>
    <property type="evidence" value="ECO:0007669"/>
    <property type="project" value="InterPro"/>
</dbReference>
<evidence type="ECO:0000313" key="3">
    <source>
        <dbReference type="EMBL" id="RUR47750.1"/>
    </source>
</evidence>
<organism evidence="3 4">
    <name type="scientific">Vreelandella populi</name>
    <dbReference type="NCBI Taxonomy" id="2498858"/>
    <lineage>
        <taxon>Bacteria</taxon>
        <taxon>Pseudomonadati</taxon>
        <taxon>Pseudomonadota</taxon>
        <taxon>Gammaproteobacteria</taxon>
        <taxon>Oceanospirillales</taxon>
        <taxon>Halomonadaceae</taxon>
        <taxon>Vreelandella</taxon>
    </lineage>
</organism>
<evidence type="ECO:0000256" key="1">
    <source>
        <dbReference type="SAM" id="MobiDB-lite"/>
    </source>
</evidence>
<dbReference type="RefSeq" id="WP_126952320.1">
    <property type="nucleotide sequence ID" value="NZ_RZHD01000004.1"/>
</dbReference>
<comment type="caution">
    <text evidence="3">The sequence shown here is derived from an EMBL/GenBank/DDBJ whole genome shotgun (WGS) entry which is preliminary data.</text>
</comment>
<dbReference type="EMBL" id="RZHD01000004">
    <property type="protein sequence ID" value="RUR47750.1"/>
    <property type="molecule type" value="Genomic_DNA"/>
</dbReference>
<name>A0A3S0YDW3_9GAMM</name>
<dbReference type="Pfam" id="PF01609">
    <property type="entry name" value="DDE_Tnp_1"/>
    <property type="match status" value="1"/>
</dbReference>
<evidence type="ECO:0000313" key="4">
    <source>
        <dbReference type="Proteomes" id="UP000286912"/>
    </source>
</evidence>
<dbReference type="AlphaFoldDB" id="A0A3S0YDW3"/>
<proteinExistence type="predicted"/>
<protein>
    <recommendedName>
        <fullName evidence="2">Transposase IS4-like domain-containing protein</fullName>
    </recommendedName>
</protein>
<evidence type="ECO:0000259" key="2">
    <source>
        <dbReference type="Pfam" id="PF01609"/>
    </source>
</evidence>
<feature type="domain" description="Transposase IS4-like" evidence="2">
    <location>
        <begin position="60"/>
        <end position="151"/>
    </location>
</feature>
<reference evidence="3 4" key="1">
    <citation type="submission" date="2018-12" db="EMBL/GenBank/DDBJ databases">
        <title>three novel Halomonas strain isolated from plants.</title>
        <authorList>
            <person name="Sun C."/>
        </authorList>
    </citation>
    <scope>NUCLEOTIDE SEQUENCE [LARGE SCALE GENOMIC DNA]</scope>
    <source>
        <strain evidence="3 4">RC</strain>
    </source>
</reference>
<keyword evidence="4" id="KW-1185">Reference proteome</keyword>
<dbReference type="Proteomes" id="UP000286912">
    <property type="component" value="Unassembled WGS sequence"/>
</dbReference>
<dbReference type="GO" id="GO:0004803">
    <property type="term" value="F:transposase activity"/>
    <property type="evidence" value="ECO:0007669"/>
    <property type="project" value="InterPro"/>
</dbReference>
<dbReference type="OrthoDB" id="1551210at2"/>
<sequence>MQLLPRGKVIVRCYLNTRMIGSTSVRDPVLLLESVKRRSKEPLDPGFGRSRSGLTIKARPVCDRHGWPLSFILSPSQQTDDSRYFISTLERVYLRGSIGRPHTRSRYVVADKSYDSNELRHYCDRHGMKPVIARRNMRRRTRPELPRRFDKHKYR</sequence>
<accession>A0A3S0YDW3</accession>
<dbReference type="GO" id="GO:0003677">
    <property type="term" value="F:DNA binding"/>
    <property type="evidence" value="ECO:0007669"/>
    <property type="project" value="InterPro"/>
</dbReference>
<dbReference type="InterPro" id="IPR002559">
    <property type="entry name" value="Transposase_11"/>
</dbReference>
<feature type="region of interest" description="Disordered" evidence="1">
    <location>
        <begin position="136"/>
        <end position="155"/>
    </location>
</feature>
<gene>
    <name evidence="3" type="ORF">ELY37_05710</name>
</gene>